<dbReference type="EMBL" id="JADWDJ010000010">
    <property type="protein sequence ID" value="KAG5275025.1"/>
    <property type="molecule type" value="Genomic_DNA"/>
</dbReference>
<comment type="caution">
    <text evidence="2">The sequence shown here is derived from an EMBL/GenBank/DDBJ whole genome shotgun (WGS) entry which is preliminary data.</text>
</comment>
<dbReference type="PANTHER" id="PTHR16768:SF7">
    <property type="entry name" value="PROTEIN FAM107B-LIKE"/>
    <property type="match status" value="1"/>
</dbReference>
<evidence type="ECO:0000313" key="3">
    <source>
        <dbReference type="Proteomes" id="UP000823561"/>
    </source>
</evidence>
<name>A0AAV6GJD7_9TELE</name>
<proteinExistence type="predicted"/>
<gene>
    <name evidence="2" type="ORF">AALO_G00142730</name>
</gene>
<dbReference type="AlphaFoldDB" id="A0AAV6GJD7"/>
<sequence>MAEPELIDARKLVHPTLESPIHRRLLRELLLTHKWGLLPGERSELQKVLEQRRLEKCREQAQPMSDLEMELRKHRERLLTYELEEQRRRKEQQHLPEFTRVRENLRHIQVSGH</sequence>
<dbReference type="PANTHER" id="PTHR16768">
    <property type="entry name" value="DOWN REGULATED IN RENAL CARCINOMA 1/TU3A"/>
    <property type="match status" value="1"/>
</dbReference>
<dbReference type="InterPro" id="IPR009533">
    <property type="entry name" value="FAM107"/>
</dbReference>
<organism evidence="2 3">
    <name type="scientific">Alosa alosa</name>
    <name type="common">allis shad</name>
    <dbReference type="NCBI Taxonomy" id="278164"/>
    <lineage>
        <taxon>Eukaryota</taxon>
        <taxon>Metazoa</taxon>
        <taxon>Chordata</taxon>
        <taxon>Craniata</taxon>
        <taxon>Vertebrata</taxon>
        <taxon>Euteleostomi</taxon>
        <taxon>Actinopterygii</taxon>
        <taxon>Neopterygii</taxon>
        <taxon>Teleostei</taxon>
        <taxon>Clupei</taxon>
        <taxon>Clupeiformes</taxon>
        <taxon>Clupeoidei</taxon>
        <taxon>Clupeidae</taxon>
        <taxon>Alosa</taxon>
    </lineage>
</organism>
<keyword evidence="3" id="KW-1185">Reference proteome</keyword>
<evidence type="ECO:0000313" key="2">
    <source>
        <dbReference type="EMBL" id="KAG5275025.1"/>
    </source>
</evidence>
<evidence type="ECO:0000256" key="1">
    <source>
        <dbReference type="ARBA" id="ARBA00023054"/>
    </source>
</evidence>
<dbReference type="Proteomes" id="UP000823561">
    <property type="component" value="Chromosome 10"/>
</dbReference>
<dbReference type="Pfam" id="PF06625">
    <property type="entry name" value="DUF1151"/>
    <property type="match status" value="1"/>
</dbReference>
<accession>A0AAV6GJD7</accession>
<keyword evidence="1" id="KW-0175">Coiled coil</keyword>
<reference evidence="2" key="1">
    <citation type="submission" date="2020-10" db="EMBL/GenBank/DDBJ databases">
        <title>Chromosome-scale genome assembly of the Allis shad, Alosa alosa.</title>
        <authorList>
            <person name="Margot Z."/>
            <person name="Christophe K."/>
            <person name="Cabau C."/>
            <person name="Louis A."/>
            <person name="Berthelot C."/>
            <person name="Parey E."/>
            <person name="Roest Crollius H."/>
            <person name="Montfort J."/>
            <person name="Robinson-Rechavi M."/>
            <person name="Bucao C."/>
            <person name="Bouchez O."/>
            <person name="Gislard M."/>
            <person name="Lluch J."/>
            <person name="Milhes M."/>
            <person name="Lampietro C."/>
            <person name="Lopez Roques C."/>
            <person name="Donnadieu C."/>
            <person name="Braasch I."/>
            <person name="Desvignes T."/>
            <person name="Postlethwait J."/>
            <person name="Bobe J."/>
            <person name="Guiguen Y."/>
        </authorList>
    </citation>
    <scope>NUCLEOTIDE SEQUENCE</scope>
    <source>
        <strain evidence="2">M-15738</strain>
        <tissue evidence="2">Blood</tissue>
    </source>
</reference>
<protein>
    <submittedName>
        <fullName evidence="2">Uncharacterized protein</fullName>
    </submittedName>
</protein>